<dbReference type="GO" id="GO:0004764">
    <property type="term" value="F:shikimate 3-dehydrogenase (NADP+) activity"/>
    <property type="evidence" value="ECO:0007669"/>
    <property type="project" value="InterPro"/>
</dbReference>
<sequence length="277" mass="28804">MLTRAGVVGSPVAHSLSPVLHHAAYAALGLDDWSYERAEVPAGGLRRFVEGLGPEWVGLSVTMPGKEEALALAAEASTAAAAVGAANTLLRRPGGWYADNTDVDGLRTALLEAGLEGAHRAVVLGGGATARSAAVALHGLGVRTVEVLVRDRLRPHTAQLLESLGLDTHVRHLADGIPLDAAEVVLSTLPGGTPAPPVRPGRGADRPVVMDVGYAPWPSPFAAAVAEATQGRVRVVRGTRMLLHQAARQVELMTGREAPTSAMDLALRGELEGRAQR</sequence>
<dbReference type="GO" id="GO:0009423">
    <property type="term" value="P:chorismate biosynthetic process"/>
    <property type="evidence" value="ECO:0007669"/>
    <property type="project" value="TreeGrafter"/>
</dbReference>
<protein>
    <recommendedName>
        <fullName evidence="7">Shikimate dehydrogenase</fullName>
    </recommendedName>
</protein>
<evidence type="ECO:0000259" key="4">
    <source>
        <dbReference type="Pfam" id="PF18317"/>
    </source>
</evidence>
<dbReference type="Pfam" id="PF18317">
    <property type="entry name" value="SDH_C"/>
    <property type="match status" value="1"/>
</dbReference>
<keyword evidence="2" id="KW-0028">Amino-acid biosynthesis</keyword>
<proteinExistence type="predicted"/>
<evidence type="ECO:0008006" key="7">
    <source>
        <dbReference type="Google" id="ProtNLM"/>
    </source>
</evidence>
<dbReference type="Proteomes" id="UP000054837">
    <property type="component" value="Unassembled WGS sequence"/>
</dbReference>
<dbReference type="PANTHER" id="PTHR21089">
    <property type="entry name" value="SHIKIMATE DEHYDROGENASE"/>
    <property type="match status" value="1"/>
</dbReference>
<dbReference type="AlphaFoldDB" id="A0A0W8I6N0"/>
<keyword evidence="6" id="KW-1185">Reference proteome</keyword>
<comment type="caution">
    <text evidence="5">The sequence shown here is derived from an EMBL/GenBank/DDBJ whole genome shotgun (WGS) entry which is preliminary data.</text>
</comment>
<dbReference type="GO" id="GO:0009073">
    <property type="term" value="P:aromatic amino acid family biosynthetic process"/>
    <property type="evidence" value="ECO:0007669"/>
    <property type="project" value="UniProtKB-KW"/>
</dbReference>
<gene>
    <name evidence="5" type="ORF">AVL62_03160</name>
</gene>
<dbReference type="GO" id="GO:0019632">
    <property type="term" value="P:shikimate metabolic process"/>
    <property type="evidence" value="ECO:0007669"/>
    <property type="project" value="TreeGrafter"/>
</dbReference>
<keyword evidence="2" id="KW-0057">Aromatic amino acid biosynthesis</keyword>
<name>A0A0W8I6N0_9MICO</name>
<comment type="pathway">
    <text evidence="1">Metabolic intermediate biosynthesis; chorismate biosynthesis; chorismate from D-erythrose 4-phosphate and phosphoenolpyruvate: step 4/7.</text>
</comment>
<dbReference type="RefSeq" id="WP_058890983.1">
    <property type="nucleotide sequence ID" value="NZ_LQBL01000027.1"/>
</dbReference>
<dbReference type="InterPro" id="IPR013708">
    <property type="entry name" value="Shikimate_DH-bd_N"/>
</dbReference>
<evidence type="ECO:0000259" key="3">
    <source>
        <dbReference type="Pfam" id="PF08501"/>
    </source>
</evidence>
<dbReference type="SUPFAM" id="SSF53223">
    <property type="entry name" value="Aminoacid dehydrogenase-like, N-terminal domain"/>
    <property type="match status" value="1"/>
</dbReference>
<dbReference type="NCBIfam" id="NF001311">
    <property type="entry name" value="PRK00258.1-3"/>
    <property type="match status" value="1"/>
</dbReference>
<evidence type="ECO:0000256" key="1">
    <source>
        <dbReference type="ARBA" id="ARBA00004871"/>
    </source>
</evidence>
<evidence type="ECO:0000313" key="5">
    <source>
        <dbReference type="EMBL" id="KUG54251.1"/>
    </source>
</evidence>
<dbReference type="OrthoDB" id="9776868at2"/>
<dbReference type="PANTHER" id="PTHR21089:SF1">
    <property type="entry name" value="BIFUNCTIONAL 3-DEHYDROQUINATE DEHYDRATASE_SHIKIMATE DEHYDROGENASE, CHLOROPLASTIC"/>
    <property type="match status" value="1"/>
</dbReference>
<dbReference type="GO" id="GO:0050661">
    <property type="term" value="F:NADP binding"/>
    <property type="evidence" value="ECO:0007669"/>
    <property type="project" value="TreeGrafter"/>
</dbReference>
<dbReference type="Pfam" id="PF08501">
    <property type="entry name" value="Shikimate_dh_N"/>
    <property type="match status" value="1"/>
</dbReference>
<dbReference type="InterPro" id="IPR022893">
    <property type="entry name" value="Shikimate_DH_fam"/>
</dbReference>
<dbReference type="InterPro" id="IPR036291">
    <property type="entry name" value="NAD(P)-bd_dom_sf"/>
</dbReference>
<dbReference type="Gene3D" id="3.40.50.10860">
    <property type="entry name" value="Leucine Dehydrogenase, chain A, domain 1"/>
    <property type="match status" value="1"/>
</dbReference>
<accession>A0A0W8I6N0</accession>
<dbReference type="EMBL" id="LQBL01000027">
    <property type="protein sequence ID" value="KUG54251.1"/>
    <property type="molecule type" value="Genomic_DNA"/>
</dbReference>
<dbReference type="Gene3D" id="3.40.50.720">
    <property type="entry name" value="NAD(P)-binding Rossmann-like Domain"/>
    <property type="match status" value="1"/>
</dbReference>
<feature type="domain" description="Shikimate dehydrogenase substrate binding N-terminal" evidence="3">
    <location>
        <begin position="7"/>
        <end position="89"/>
    </location>
</feature>
<dbReference type="InterPro" id="IPR046346">
    <property type="entry name" value="Aminoacid_DH-like_N_sf"/>
</dbReference>
<feature type="domain" description="SDH C-terminal" evidence="4">
    <location>
        <begin position="238"/>
        <end position="263"/>
    </location>
</feature>
<dbReference type="CDD" id="cd01065">
    <property type="entry name" value="NAD_bind_Shikimate_DH"/>
    <property type="match status" value="1"/>
</dbReference>
<dbReference type="SUPFAM" id="SSF51735">
    <property type="entry name" value="NAD(P)-binding Rossmann-fold domains"/>
    <property type="match status" value="1"/>
</dbReference>
<evidence type="ECO:0000256" key="2">
    <source>
        <dbReference type="ARBA" id="ARBA00023141"/>
    </source>
</evidence>
<reference evidence="5 6" key="1">
    <citation type="submission" date="2015-12" db="EMBL/GenBank/DDBJ databases">
        <title>Serinicoccus chungangenesis strain CD08_5 genome sequencing and assembly.</title>
        <authorList>
            <person name="Chander A.M."/>
            <person name="Kaur G."/>
            <person name="Nair G.R."/>
            <person name="Dhawan D.K."/>
            <person name="Kochhar R.K."/>
            <person name="Mayilraj S."/>
            <person name="Bhadada S.K."/>
        </authorList>
    </citation>
    <scope>NUCLEOTIDE SEQUENCE [LARGE SCALE GENOMIC DNA]</scope>
    <source>
        <strain evidence="5 6">CD08_5</strain>
    </source>
</reference>
<dbReference type="InterPro" id="IPR041121">
    <property type="entry name" value="SDH_C"/>
</dbReference>
<dbReference type="GO" id="GO:0005829">
    <property type="term" value="C:cytosol"/>
    <property type="evidence" value="ECO:0007669"/>
    <property type="project" value="TreeGrafter"/>
</dbReference>
<organism evidence="5 6">
    <name type="scientific">Serinicoccus chungangensis</name>
    <dbReference type="NCBI Taxonomy" id="767452"/>
    <lineage>
        <taxon>Bacteria</taxon>
        <taxon>Bacillati</taxon>
        <taxon>Actinomycetota</taxon>
        <taxon>Actinomycetes</taxon>
        <taxon>Micrococcales</taxon>
        <taxon>Ornithinimicrobiaceae</taxon>
        <taxon>Serinicoccus</taxon>
    </lineage>
</organism>
<evidence type="ECO:0000313" key="6">
    <source>
        <dbReference type="Proteomes" id="UP000054837"/>
    </source>
</evidence>
<dbReference type="STRING" id="767452.AVL62_03160"/>